<evidence type="ECO:0000313" key="1">
    <source>
        <dbReference type="EMBL" id="PIK47237.1"/>
    </source>
</evidence>
<proteinExistence type="predicted"/>
<keyword evidence="2" id="KW-1185">Reference proteome</keyword>
<name>A0A2G8KGW7_STIJA</name>
<protein>
    <submittedName>
        <fullName evidence="1">Uncharacterized protein</fullName>
    </submittedName>
</protein>
<accession>A0A2G8KGW7</accession>
<gene>
    <name evidence="1" type="ORF">BSL78_15885</name>
</gene>
<organism evidence="1 2">
    <name type="scientific">Stichopus japonicus</name>
    <name type="common">Sea cucumber</name>
    <dbReference type="NCBI Taxonomy" id="307972"/>
    <lineage>
        <taxon>Eukaryota</taxon>
        <taxon>Metazoa</taxon>
        <taxon>Echinodermata</taxon>
        <taxon>Eleutherozoa</taxon>
        <taxon>Echinozoa</taxon>
        <taxon>Holothuroidea</taxon>
        <taxon>Aspidochirotacea</taxon>
        <taxon>Aspidochirotida</taxon>
        <taxon>Stichopodidae</taxon>
        <taxon>Apostichopus</taxon>
    </lineage>
</organism>
<dbReference type="EMBL" id="MRZV01000593">
    <property type="protein sequence ID" value="PIK47237.1"/>
    <property type="molecule type" value="Genomic_DNA"/>
</dbReference>
<reference evidence="1 2" key="1">
    <citation type="journal article" date="2017" name="PLoS Biol.">
        <title>The sea cucumber genome provides insights into morphological evolution and visceral regeneration.</title>
        <authorList>
            <person name="Zhang X."/>
            <person name="Sun L."/>
            <person name="Yuan J."/>
            <person name="Sun Y."/>
            <person name="Gao Y."/>
            <person name="Zhang L."/>
            <person name="Li S."/>
            <person name="Dai H."/>
            <person name="Hamel J.F."/>
            <person name="Liu C."/>
            <person name="Yu Y."/>
            <person name="Liu S."/>
            <person name="Lin W."/>
            <person name="Guo K."/>
            <person name="Jin S."/>
            <person name="Xu P."/>
            <person name="Storey K.B."/>
            <person name="Huan P."/>
            <person name="Zhang T."/>
            <person name="Zhou Y."/>
            <person name="Zhang J."/>
            <person name="Lin C."/>
            <person name="Li X."/>
            <person name="Xing L."/>
            <person name="Huo D."/>
            <person name="Sun M."/>
            <person name="Wang L."/>
            <person name="Mercier A."/>
            <person name="Li F."/>
            <person name="Yang H."/>
            <person name="Xiang J."/>
        </authorList>
    </citation>
    <scope>NUCLEOTIDE SEQUENCE [LARGE SCALE GENOMIC DNA]</scope>
    <source>
        <strain evidence="1">Shaxun</strain>
        <tissue evidence="1">Muscle</tissue>
    </source>
</reference>
<sequence length="315" mass="33390">MRTSDLTGVGCQNIQYLCIEVWKGDNSDPEYGIDVPASQADLRQCLPVACAASDLAGGIQGSSLWAVEAYIAADDNVFSSSHQQISPVAATVPSSEANKPLVTTEPLSLLGIEAAFDLGSAGCSDLLHGCGGRGRGHTCSGSFCENFKVALLPKLEVPGKKARYSDGNSLYVLQLSECLLITDAAIVRTTMEHGPPSTLEGDPSHTILMNITAEASEFGMAIFQNSIWQFIVTVTPGNPGNTMVPVVIDSGLTTTQRNTDFIPGATIRFTNVQATVNLQGLTCLEVDFFCVRINLIQSLQLVGVPDESSLQACSR</sequence>
<dbReference type="AlphaFoldDB" id="A0A2G8KGW7"/>
<dbReference type="Proteomes" id="UP000230750">
    <property type="component" value="Unassembled WGS sequence"/>
</dbReference>
<comment type="caution">
    <text evidence="1">The sequence shown here is derived from an EMBL/GenBank/DDBJ whole genome shotgun (WGS) entry which is preliminary data.</text>
</comment>
<evidence type="ECO:0000313" key="2">
    <source>
        <dbReference type="Proteomes" id="UP000230750"/>
    </source>
</evidence>